<feature type="transmembrane region" description="Helical" evidence="6">
    <location>
        <begin position="185"/>
        <end position="204"/>
    </location>
</feature>
<proteinExistence type="predicted"/>
<dbReference type="OrthoDB" id="1879366at2759"/>
<keyword evidence="6" id="KW-0812">Transmembrane</keyword>
<keyword evidence="10" id="KW-1185">Reference proteome</keyword>
<feature type="transmembrane region" description="Helical" evidence="6">
    <location>
        <begin position="216"/>
        <end position="237"/>
    </location>
</feature>
<gene>
    <name evidence="9" type="ORF">RHSIM_RhsimUnG0203900</name>
</gene>
<organism evidence="9 10">
    <name type="scientific">Rhododendron simsii</name>
    <name type="common">Sims's rhododendron</name>
    <dbReference type="NCBI Taxonomy" id="118357"/>
    <lineage>
        <taxon>Eukaryota</taxon>
        <taxon>Viridiplantae</taxon>
        <taxon>Streptophyta</taxon>
        <taxon>Embryophyta</taxon>
        <taxon>Tracheophyta</taxon>
        <taxon>Spermatophyta</taxon>
        <taxon>Magnoliopsida</taxon>
        <taxon>eudicotyledons</taxon>
        <taxon>Gunneridae</taxon>
        <taxon>Pentapetalae</taxon>
        <taxon>asterids</taxon>
        <taxon>Ericales</taxon>
        <taxon>Ericaceae</taxon>
        <taxon>Ericoideae</taxon>
        <taxon>Rhodoreae</taxon>
        <taxon>Rhododendron</taxon>
    </lineage>
</organism>
<dbReference type="GO" id="GO:0016616">
    <property type="term" value="F:oxidoreductase activity, acting on the CH-OH group of donors, NAD or NADP as acceptor"/>
    <property type="evidence" value="ECO:0007669"/>
    <property type="project" value="InterPro"/>
</dbReference>
<evidence type="ECO:0000313" key="10">
    <source>
        <dbReference type="Proteomes" id="UP000626092"/>
    </source>
</evidence>
<dbReference type="SUPFAM" id="SSF51735">
    <property type="entry name" value="NAD(P)-binding Rossmann-fold domains"/>
    <property type="match status" value="1"/>
</dbReference>
<dbReference type="SUPFAM" id="SSF50129">
    <property type="entry name" value="GroES-like"/>
    <property type="match status" value="1"/>
</dbReference>
<comment type="cofactor">
    <cofactor evidence="1">
        <name>Zn(2+)</name>
        <dbReference type="ChEBI" id="CHEBI:29105"/>
    </cofactor>
</comment>
<dbReference type="Gene3D" id="3.90.180.10">
    <property type="entry name" value="Medium-chain alcohol dehydrogenases, catalytic domain"/>
    <property type="match status" value="1"/>
</dbReference>
<keyword evidence="4" id="KW-0560">Oxidoreductase</keyword>
<dbReference type="PANTHER" id="PTHR42683">
    <property type="entry name" value="ALDEHYDE REDUCTASE"/>
    <property type="match status" value="1"/>
</dbReference>
<evidence type="ECO:0000256" key="5">
    <source>
        <dbReference type="SAM" id="MobiDB-lite"/>
    </source>
</evidence>
<dbReference type="InterPro" id="IPR020843">
    <property type="entry name" value="ER"/>
</dbReference>
<dbReference type="CDD" id="cd05283">
    <property type="entry name" value="CAD1"/>
    <property type="match status" value="1"/>
</dbReference>
<feature type="chain" id="PRO_5032346232" description="Enoyl reductase (ER) domain-containing protein" evidence="7">
    <location>
        <begin position="18"/>
        <end position="555"/>
    </location>
</feature>
<reference evidence="9" key="1">
    <citation type="submission" date="2019-11" db="EMBL/GenBank/DDBJ databases">
        <authorList>
            <person name="Liu Y."/>
            <person name="Hou J."/>
            <person name="Li T.-Q."/>
            <person name="Guan C.-H."/>
            <person name="Wu X."/>
            <person name="Wu H.-Z."/>
            <person name="Ling F."/>
            <person name="Zhang R."/>
            <person name="Shi X.-G."/>
            <person name="Ren J.-P."/>
            <person name="Chen E.-F."/>
            <person name="Sun J.-M."/>
        </authorList>
    </citation>
    <scope>NUCLEOTIDE SEQUENCE</scope>
    <source>
        <strain evidence="9">Adult_tree_wgs_1</strain>
        <tissue evidence="9">Leaves</tissue>
    </source>
</reference>
<feature type="signal peptide" evidence="7">
    <location>
        <begin position="1"/>
        <end position="17"/>
    </location>
</feature>
<keyword evidence="6" id="KW-0472">Membrane</keyword>
<feature type="domain" description="Enoyl reductase (ER)" evidence="8">
    <location>
        <begin position="207"/>
        <end position="531"/>
    </location>
</feature>
<evidence type="ECO:0000256" key="3">
    <source>
        <dbReference type="ARBA" id="ARBA00022833"/>
    </source>
</evidence>
<dbReference type="FunFam" id="3.40.50.720:FF:000022">
    <property type="entry name" value="Cinnamyl alcohol dehydrogenase"/>
    <property type="match status" value="1"/>
</dbReference>
<dbReference type="InterPro" id="IPR013154">
    <property type="entry name" value="ADH-like_N"/>
</dbReference>
<evidence type="ECO:0000256" key="2">
    <source>
        <dbReference type="ARBA" id="ARBA00022723"/>
    </source>
</evidence>
<evidence type="ECO:0000256" key="1">
    <source>
        <dbReference type="ARBA" id="ARBA00001947"/>
    </source>
</evidence>
<dbReference type="Pfam" id="PF08240">
    <property type="entry name" value="ADH_N"/>
    <property type="match status" value="1"/>
</dbReference>
<evidence type="ECO:0000313" key="9">
    <source>
        <dbReference type="EMBL" id="KAF7112688.1"/>
    </source>
</evidence>
<dbReference type="Proteomes" id="UP000626092">
    <property type="component" value="Unassembled WGS sequence"/>
</dbReference>
<dbReference type="GO" id="GO:0046872">
    <property type="term" value="F:metal ion binding"/>
    <property type="evidence" value="ECO:0007669"/>
    <property type="project" value="UniProtKB-KW"/>
</dbReference>
<dbReference type="InterPro" id="IPR013149">
    <property type="entry name" value="ADH-like_C"/>
</dbReference>
<accession>A0A834FVS0</accession>
<dbReference type="InterPro" id="IPR011032">
    <property type="entry name" value="GroES-like_sf"/>
</dbReference>
<keyword evidence="7" id="KW-0732">Signal</keyword>
<name>A0A834FVS0_RHOSS</name>
<evidence type="ECO:0000259" key="8">
    <source>
        <dbReference type="SMART" id="SM00829"/>
    </source>
</evidence>
<protein>
    <recommendedName>
        <fullName evidence="8">Enoyl reductase (ER) domain-containing protein</fullName>
    </recommendedName>
</protein>
<keyword evidence="2" id="KW-0479">Metal-binding</keyword>
<dbReference type="InterPro" id="IPR047109">
    <property type="entry name" value="CAD-like"/>
</dbReference>
<evidence type="ECO:0000256" key="7">
    <source>
        <dbReference type="SAM" id="SignalP"/>
    </source>
</evidence>
<evidence type="ECO:0000256" key="4">
    <source>
        <dbReference type="ARBA" id="ARBA00023002"/>
    </source>
</evidence>
<comment type="caution">
    <text evidence="9">The sequence shown here is derived from an EMBL/GenBank/DDBJ whole genome shotgun (WGS) entry which is preliminary data.</text>
</comment>
<evidence type="ECO:0000256" key="6">
    <source>
        <dbReference type="SAM" id="Phobius"/>
    </source>
</evidence>
<dbReference type="EMBL" id="WJXA01000449">
    <property type="protein sequence ID" value="KAF7112688.1"/>
    <property type="molecule type" value="Genomic_DNA"/>
</dbReference>
<dbReference type="AlphaFoldDB" id="A0A834FVS0"/>
<sequence>MIAVVLLVAALISTANAGCTLPQGTNGSHDHEVLIPGHQSSIPSDVLTTPPSVTADRAPLDVVNSGGQDDDSCSGADYQARATGIHRNDCLGEFPPHHVDVPAVSGEISSSTDQIRTEERVEDDDDEKDSFKFGNTMALMVSSFQPRGNLSLLATWSRSWSPLWSTSSPPPTSSWSSSSSFPVTMARFGFGFAVSLIGWIMLRRGHRTAANFFRDAGFFSVAVAFFSMTCLISRGYVTPLESKRHWLWHGNGGGLGSWAVVLAGGWSWHEITGVVAEVGGKVQNFKIGDRVGAGCMVGSCLSCVECDSNLENYCANRILTYNNTYYDGTNMYGGYSDHIVVKEHFVVRIPDNLPLDVAAPLLCAGITVYSAMKFFELDKAGLHLGVVGLGGHGHMCVKFAKAFGAKVTVISSSTDKKKDAIDRFGADAFIYSEDANQMEAATNTMDGVIDVSSKARSLQPYVGMLKTHGKLISLGSPSSSNSLPIVNNLIGVAGSTIGGLKETQEVIDFTAKHNITADIELIAMDYVNTAIERMENVDIRYWFVIDVGNPLSLTN</sequence>
<keyword evidence="6" id="KW-1133">Transmembrane helix</keyword>
<keyword evidence="3" id="KW-0862">Zinc</keyword>
<dbReference type="SMART" id="SM00829">
    <property type="entry name" value="PKS_ER"/>
    <property type="match status" value="1"/>
</dbReference>
<dbReference type="Pfam" id="PF00107">
    <property type="entry name" value="ADH_zinc_N"/>
    <property type="match status" value="1"/>
</dbReference>
<feature type="region of interest" description="Disordered" evidence="5">
    <location>
        <begin position="101"/>
        <end position="128"/>
    </location>
</feature>
<dbReference type="InterPro" id="IPR036291">
    <property type="entry name" value="NAD(P)-bd_dom_sf"/>
</dbReference>
<dbReference type="Gene3D" id="3.40.50.720">
    <property type="entry name" value="NAD(P)-binding Rossmann-like Domain"/>
    <property type="match status" value="1"/>
</dbReference>